<name>A0ABT6MVT0_9GAMM</name>
<reference evidence="2" key="2">
    <citation type="submission" date="2023-04" db="EMBL/GenBank/DDBJ databases">
        <authorList>
            <person name="Sun J.-Q."/>
        </authorList>
    </citation>
    <scope>NUCLEOTIDE SEQUENCE</scope>
    <source>
        <strain evidence="2">CC-YY355</strain>
    </source>
</reference>
<proteinExistence type="predicted"/>
<evidence type="ECO:0000313" key="3">
    <source>
        <dbReference type="Proteomes" id="UP001160550"/>
    </source>
</evidence>
<feature type="signal peptide" evidence="1">
    <location>
        <begin position="1"/>
        <end position="20"/>
    </location>
</feature>
<dbReference type="EMBL" id="JARYGX010000032">
    <property type="protein sequence ID" value="MDH7454726.1"/>
    <property type="molecule type" value="Genomic_DNA"/>
</dbReference>
<protein>
    <submittedName>
        <fullName evidence="2">TorF family putative porin</fullName>
    </submittedName>
</protein>
<sequence>MRLQTSLLLALAALPGLALAQEADGSAWTVEGEIAAASDYVWRGVTQTNGDPALMGEITVSHESGFYAGAWAGRADTGDAESGIDHEIDVYLGWAGDLTETVGLDLSVTRAKYPGTNEGYEMDYTEFAAALSLGGYYTLGVAWSPDIFQLGEQGTYYSAAAEYPLGDSGFGLKLSTGWYDLDDAAGDSYGDYLVGVTRAFGPIDAELAYTNTFSYGDALAENLDDAGKADGRVALRLGWSF</sequence>
<reference evidence="2" key="1">
    <citation type="journal article" date="2007" name="Int. J. Syst. Evol. Microbiol.">
        <title>Luteimonas composti sp. nov., a moderately thermophilic bacterium isolated from food waste.</title>
        <authorList>
            <person name="Young C.C."/>
            <person name="Kampfer P."/>
            <person name="Chen W.M."/>
            <person name="Yen W.S."/>
            <person name="Arun A.B."/>
            <person name="Lai W.A."/>
            <person name="Shen F.T."/>
            <person name="Rekha P.D."/>
            <person name="Lin K.Y."/>
            <person name="Chou J.H."/>
        </authorList>
    </citation>
    <scope>NUCLEOTIDE SEQUENCE</scope>
    <source>
        <strain evidence="2">CC-YY355</strain>
    </source>
</reference>
<organism evidence="2 3">
    <name type="scientific">Luteimonas composti</name>
    <dbReference type="NCBI Taxonomy" id="398257"/>
    <lineage>
        <taxon>Bacteria</taxon>
        <taxon>Pseudomonadati</taxon>
        <taxon>Pseudomonadota</taxon>
        <taxon>Gammaproteobacteria</taxon>
        <taxon>Lysobacterales</taxon>
        <taxon>Lysobacteraceae</taxon>
        <taxon>Luteimonas</taxon>
    </lineage>
</organism>
<feature type="chain" id="PRO_5046390472" evidence="1">
    <location>
        <begin position="21"/>
        <end position="241"/>
    </location>
</feature>
<comment type="caution">
    <text evidence="2">The sequence shown here is derived from an EMBL/GenBank/DDBJ whole genome shotgun (WGS) entry which is preliminary data.</text>
</comment>
<dbReference type="Proteomes" id="UP001160550">
    <property type="component" value="Unassembled WGS sequence"/>
</dbReference>
<keyword evidence="3" id="KW-1185">Reference proteome</keyword>
<accession>A0ABT6MVT0</accession>
<keyword evidence="1" id="KW-0732">Signal</keyword>
<dbReference type="NCBIfam" id="TIGR02001">
    <property type="entry name" value="gcw_chp"/>
    <property type="match status" value="1"/>
</dbReference>
<dbReference type="RefSeq" id="WP_280943953.1">
    <property type="nucleotide sequence ID" value="NZ_JARYGX010000032.1"/>
</dbReference>
<dbReference type="InterPro" id="IPR010239">
    <property type="entry name" value="CHP02001"/>
</dbReference>
<evidence type="ECO:0000256" key="1">
    <source>
        <dbReference type="SAM" id="SignalP"/>
    </source>
</evidence>
<gene>
    <name evidence="2" type="ORF">QF205_16890</name>
</gene>
<dbReference type="Pfam" id="PF09694">
    <property type="entry name" value="Gcw_chp"/>
    <property type="match status" value="1"/>
</dbReference>
<evidence type="ECO:0000313" key="2">
    <source>
        <dbReference type="EMBL" id="MDH7454726.1"/>
    </source>
</evidence>